<evidence type="ECO:0000313" key="2">
    <source>
        <dbReference type="EMBL" id="RYP83266.1"/>
    </source>
</evidence>
<evidence type="ECO:0000256" key="1">
    <source>
        <dbReference type="SAM" id="SignalP"/>
    </source>
</evidence>
<feature type="chain" id="PRO_5020342606" evidence="1">
    <location>
        <begin position="34"/>
        <end position="83"/>
    </location>
</feature>
<evidence type="ECO:0000313" key="3">
    <source>
        <dbReference type="Proteomes" id="UP000295198"/>
    </source>
</evidence>
<proteinExistence type="predicted"/>
<comment type="caution">
    <text evidence="2">The sequence shown here is derived from an EMBL/GenBank/DDBJ whole genome shotgun (WGS) entry which is preliminary data.</text>
</comment>
<dbReference type="Proteomes" id="UP000295198">
    <property type="component" value="Unassembled WGS sequence"/>
</dbReference>
<feature type="signal peptide" evidence="1">
    <location>
        <begin position="1"/>
        <end position="33"/>
    </location>
</feature>
<dbReference type="EMBL" id="SDKM01000035">
    <property type="protein sequence ID" value="RYP83266.1"/>
    <property type="molecule type" value="Genomic_DNA"/>
</dbReference>
<gene>
    <name evidence="2" type="ORF">EKO23_19590</name>
</gene>
<reference evidence="2 3" key="1">
    <citation type="submission" date="2019-01" db="EMBL/GenBank/DDBJ databases">
        <title>Nocardioides guangzhouensis sp. nov., an actinobacterium isolated from soil.</title>
        <authorList>
            <person name="Fu Y."/>
            <person name="Cai Y."/>
            <person name="Lin Z."/>
            <person name="Chen P."/>
        </authorList>
    </citation>
    <scope>NUCLEOTIDE SEQUENCE [LARGE SCALE GENOMIC DNA]</scope>
    <source>
        <strain evidence="2 3">130</strain>
    </source>
</reference>
<protein>
    <submittedName>
        <fullName evidence="2">Uncharacterized protein</fullName>
    </submittedName>
</protein>
<keyword evidence="3" id="KW-1185">Reference proteome</keyword>
<dbReference type="AlphaFoldDB" id="A0A4Q4Z852"/>
<sequence>MNTTNTRHTTAILATATAVAAALTVTAPTAASAKRPDSVAGPATQRVVSARVLDIDEHVAYRRALMAQYYVDHARELQQWAVR</sequence>
<keyword evidence="1" id="KW-0732">Signal</keyword>
<organism evidence="2 3">
    <name type="scientific">Nocardioides guangzhouensis</name>
    <dbReference type="NCBI Taxonomy" id="2497878"/>
    <lineage>
        <taxon>Bacteria</taxon>
        <taxon>Bacillati</taxon>
        <taxon>Actinomycetota</taxon>
        <taxon>Actinomycetes</taxon>
        <taxon>Propionibacteriales</taxon>
        <taxon>Nocardioidaceae</taxon>
        <taxon>Nocardioides</taxon>
    </lineage>
</organism>
<accession>A0A4Q4Z852</accession>
<name>A0A4Q4Z852_9ACTN</name>
<dbReference type="RefSeq" id="WP_134719841.1">
    <property type="nucleotide sequence ID" value="NZ_SDKM01000035.1"/>
</dbReference>